<accession>A0A0F7TZ46</accession>
<dbReference type="AlphaFoldDB" id="A0A0F7TZ46"/>
<proteinExistence type="predicted"/>
<organism evidence="2 3">
    <name type="scientific">Penicillium brasilianum</name>
    <dbReference type="NCBI Taxonomy" id="104259"/>
    <lineage>
        <taxon>Eukaryota</taxon>
        <taxon>Fungi</taxon>
        <taxon>Dikarya</taxon>
        <taxon>Ascomycota</taxon>
        <taxon>Pezizomycotina</taxon>
        <taxon>Eurotiomycetes</taxon>
        <taxon>Eurotiomycetidae</taxon>
        <taxon>Eurotiales</taxon>
        <taxon>Aspergillaceae</taxon>
        <taxon>Penicillium</taxon>
    </lineage>
</organism>
<feature type="compositionally biased region" description="Polar residues" evidence="1">
    <location>
        <begin position="1"/>
        <end position="12"/>
    </location>
</feature>
<sequence length="456" mass="51138">MGSTQIKPSTPLDSPRLPSTPLDSPRLPSTPLDSPRLPLTPLCSPFLPSAPLDSPRLPSKHNFSFFSLLEGYTNILAISRPTAIICIDRMSEKSKSDRHAAAIKRVNKMRRKLVSDRTIPGEFVTRLDTSLTLTFGQPLSASVTSGAASSDLQPPKPRWRDKNAQYVYRKILRIDVHIYLPFVLSTSPKTCESLDVPEFDRDHVDRYRIAYSDECKDLLESRAKKVGIQNSKDYRDFIGELFPSESRPRPSTDAESNSSCIYRLARVASIQNVFGVHIQKAVSTSLIQLNERANAHTPESTESVWLMSPNQSMHDAIFRLNIGFTDDLARILFPHRSQKFPSLFGSETSSPMLGSNLERAGNELSQPVPLVPTQNEDNAYFTLRGASVAAIASIFTPYVCDAIECSELRLWELDQLLLETTDCVTLNVWRSQPRFGFIDLRVGYSMSMSFLNNLYT</sequence>
<evidence type="ECO:0000313" key="3">
    <source>
        <dbReference type="Proteomes" id="UP000042958"/>
    </source>
</evidence>
<reference evidence="3" key="1">
    <citation type="journal article" date="2015" name="Genome Announc.">
        <title>Draft genome sequence of the fungus Penicillium brasilianum MG11.</title>
        <authorList>
            <person name="Horn F."/>
            <person name="Linde J."/>
            <person name="Mattern D.J."/>
            <person name="Walther G."/>
            <person name="Guthke R."/>
            <person name="Brakhage A.A."/>
            <person name="Valiante V."/>
        </authorList>
    </citation>
    <scope>NUCLEOTIDE SEQUENCE [LARGE SCALE GENOMIC DNA]</scope>
    <source>
        <strain evidence="3">MG11</strain>
    </source>
</reference>
<dbReference type="EMBL" id="CDHK01000012">
    <property type="protein sequence ID" value="CEJ61903.1"/>
    <property type="molecule type" value="Genomic_DNA"/>
</dbReference>
<name>A0A0F7TZ46_PENBI</name>
<evidence type="ECO:0000313" key="2">
    <source>
        <dbReference type="EMBL" id="CEJ61903.1"/>
    </source>
</evidence>
<gene>
    <name evidence="2" type="ORF">PMG11_10418</name>
</gene>
<evidence type="ECO:0000256" key="1">
    <source>
        <dbReference type="SAM" id="MobiDB-lite"/>
    </source>
</evidence>
<dbReference type="OrthoDB" id="4425826at2759"/>
<keyword evidence="3" id="KW-1185">Reference proteome</keyword>
<protein>
    <submittedName>
        <fullName evidence="2">Uncharacterized protein</fullName>
    </submittedName>
</protein>
<feature type="region of interest" description="Disordered" evidence="1">
    <location>
        <begin position="1"/>
        <end position="35"/>
    </location>
</feature>
<dbReference type="Proteomes" id="UP000042958">
    <property type="component" value="Unassembled WGS sequence"/>
</dbReference>